<dbReference type="Gene3D" id="1.20.1290.10">
    <property type="entry name" value="AhpD-like"/>
    <property type="match status" value="1"/>
</dbReference>
<evidence type="ECO:0000313" key="1">
    <source>
        <dbReference type="EMBL" id="RMX92623.1"/>
    </source>
</evidence>
<reference evidence="1 2" key="1">
    <citation type="journal article" date="2018" name="BMC Genomics">
        <title>Genomic evidence for intraspecific hybridization in a clonal and extremely halotolerant yeast.</title>
        <authorList>
            <person name="Gostincar C."/>
            <person name="Stajich J.E."/>
            <person name="Zupancic J."/>
            <person name="Zalar P."/>
            <person name="Gunde-Cimerman N."/>
        </authorList>
    </citation>
    <scope>NUCLEOTIDE SEQUENCE [LARGE SCALE GENOMIC DNA]</scope>
    <source>
        <strain evidence="1 2">EXF-6669</strain>
    </source>
</reference>
<dbReference type="InterPro" id="IPR029032">
    <property type="entry name" value="AhpD-like"/>
</dbReference>
<evidence type="ECO:0000313" key="2">
    <source>
        <dbReference type="Proteomes" id="UP000271337"/>
    </source>
</evidence>
<dbReference type="SUPFAM" id="SSF69118">
    <property type="entry name" value="AhpD-like"/>
    <property type="match status" value="1"/>
</dbReference>
<dbReference type="PANTHER" id="PTHR28180:SF5">
    <property type="entry name" value="DNA POLYMERASE ALPHA SUBUNIT B"/>
    <property type="match status" value="1"/>
</dbReference>
<gene>
    <name evidence="1" type="ORF">D0867_14515</name>
</gene>
<name>A0A3M6XP67_HORWE</name>
<dbReference type="PANTHER" id="PTHR28180">
    <property type="entry name" value="CONSERVED MITOCHONDRIAL PROTEIN-RELATED"/>
    <property type="match status" value="1"/>
</dbReference>
<protein>
    <submittedName>
        <fullName evidence="1">Uncharacterized protein</fullName>
    </submittedName>
</protein>
<sequence>MGDMSSTEPTPEQALELFKEIEQHFPFQSLGEDRWYILAISAIAGSVHPEFAQQLYLYLVSKPEFSTPPQRQALMRRLREALVKLVSVVGVPKPLEAVFSMAEVEREEDKDYSFSREHWHSGPENQQRGKDWLGHIYRHNDNQTAEMMAAHKDFRMSSPLLLLPPIPLPELLGKESLIPQRDKLIRDAPIAGWLSIEITYGLYLSDHTILDGIDTELVVLSGIMIQNLKRETGWHLRGTRRIGVTFGDVELIQQCIEKVAAFCGLRLTKVPRVADIEHEVNEQA</sequence>
<dbReference type="EMBL" id="QWIL01002747">
    <property type="protein sequence ID" value="RMX92623.1"/>
    <property type="molecule type" value="Genomic_DNA"/>
</dbReference>
<accession>A0A3M6XP67</accession>
<dbReference type="InterPro" id="IPR052999">
    <property type="entry name" value="PTS1_Protein"/>
</dbReference>
<dbReference type="Proteomes" id="UP000271337">
    <property type="component" value="Unassembled WGS sequence"/>
</dbReference>
<dbReference type="VEuPathDB" id="FungiDB:BTJ68_05158"/>
<proteinExistence type="predicted"/>
<comment type="caution">
    <text evidence="1">The sequence shown here is derived from an EMBL/GenBank/DDBJ whole genome shotgun (WGS) entry which is preliminary data.</text>
</comment>
<organism evidence="1 2">
    <name type="scientific">Hortaea werneckii</name>
    <name type="common">Black yeast</name>
    <name type="synonym">Cladosporium werneckii</name>
    <dbReference type="NCBI Taxonomy" id="91943"/>
    <lineage>
        <taxon>Eukaryota</taxon>
        <taxon>Fungi</taxon>
        <taxon>Dikarya</taxon>
        <taxon>Ascomycota</taxon>
        <taxon>Pezizomycotina</taxon>
        <taxon>Dothideomycetes</taxon>
        <taxon>Dothideomycetidae</taxon>
        <taxon>Mycosphaerellales</taxon>
        <taxon>Teratosphaeriaceae</taxon>
        <taxon>Hortaea</taxon>
    </lineage>
</organism>
<dbReference type="OrthoDB" id="5537330at2759"/>
<dbReference type="AlphaFoldDB" id="A0A3M6XP67"/>